<evidence type="ECO:0000313" key="2">
    <source>
        <dbReference type="EMBL" id="KUF16889.1"/>
    </source>
</evidence>
<sequence>MRESKQILAAWDAYSDEHTDLDGWPHDADAYGLRAARRDADTWRSFHRVRPFAKDLLATAEVQVQHLNATHIQPRWPWQLGALDAALQQLDALQQEWLTVRDALPPSARPGTDIYDDALAERNAEAWSCLDEWAGHGTVLLEIQAATQNLPPRAPALTTAHALSRPAPAPAAAPPPTVRR</sequence>
<dbReference type="EMBL" id="LOCL01000036">
    <property type="protein sequence ID" value="KUF16889.1"/>
    <property type="molecule type" value="Genomic_DNA"/>
</dbReference>
<accession>A0A0W7X1Y6</accession>
<proteinExistence type="predicted"/>
<comment type="caution">
    <text evidence="2">The sequence shown here is derived from an EMBL/GenBank/DDBJ whole genome shotgun (WGS) entry which is preliminary data.</text>
</comment>
<name>A0A0W7X1Y6_9ACTN</name>
<gene>
    <name evidence="2" type="ORF">AT728_23395</name>
</gene>
<evidence type="ECO:0000313" key="3">
    <source>
        <dbReference type="Proteomes" id="UP000054804"/>
    </source>
</evidence>
<organism evidence="2 3">
    <name type="scientific">Streptomyces silvensis</name>
    <dbReference type="NCBI Taxonomy" id="1765722"/>
    <lineage>
        <taxon>Bacteria</taxon>
        <taxon>Bacillati</taxon>
        <taxon>Actinomycetota</taxon>
        <taxon>Actinomycetes</taxon>
        <taxon>Kitasatosporales</taxon>
        <taxon>Streptomycetaceae</taxon>
        <taxon>Streptomyces</taxon>
    </lineage>
</organism>
<dbReference type="Proteomes" id="UP000054804">
    <property type="component" value="Unassembled WGS sequence"/>
</dbReference>
<feature type="compositionally biased region" description="Pro residues" evidence="1">
    <location>
        <begin position="167"/>
        <end position="180"/>
    </location>
</feature>
<dbReference type="STRING" id="1765722.AT728_23395"/>
<feature type="region of interest" description="Disordered" evidence="1">
    <location>
        <begin position="159"/>
        <end position="180"/>
    </location>
</feature>
<keyword evidence="3" id="KW-1185">Reference proteome</keyword>
<reference evidence="2 3" key="1">
    <citation type="submission" date="2015-12" db="EMBL/GenBank/DDBJ databases">
        <title>Draft genome sequence of Streptomyces silvensis ATCC 53525, a producer of novel hormone antagonists.</title>
        <authorList>
            <person name="Johnston C.W."/>
            <person name="Li Y."/>
            <person name="Magarvey N.A."/>
        </authorList>
    </citation>
    <scope>NUCLEOTIDE SEQUENCE [LARGE SCALE GENOMIC DNA]</scope>
    <source>
        <strain evidence="2 3">ATCC 53525</strain>
    </source>
</reference>
<evidence type="ECO:0000256" key="1">
    <source>
        <dbReference type="SAM" id="MobiDB-lite"/>
    </source>
</evidence>
<dbReference type="AlphaFoldDB" id="A0A0W7X1Y6"/>
<protein>
    <submittedName>
        <fullName evidence="2">Uncharacterized protein</fullName>
    </submittedName>
</protein>